<sequence length="268" mass="28736">MVDSIYLFCLFLVVHVWAEPGMFYNPPTGGPIHDYSEDPVYTLEQTVQLRWATSLKYFSLMLWQNDNPDYEWLQTNLHGVTSYDWIVSTQRNLSDGAVFFFQIRDATDLDNEDGIFASHYFNITGKETTTTAAGASTTTRTTASTSAPTISSVALTASVAVTASTVPAETTTPAATPSGTSTGTKVGIGVGVGVGCALLGASALAWYLLRRRKKESGSETRAPMSPASGTVPSYELLASPKVAESSHAPVPTLVEMSGPVESRYELPS</sequence>
<dbReference type="GeneID" id="37204557"/>
<dbReference type="RefSeq" id="XP_025546497.1">
    <property type="nucleotide sequence ID" value="XM_025700268.1"/>
</dbReference>
<evidence type="ECO:0000256" key="5">
    <source>
        <dbReference type="SAM" id="MobiDB-lite"/>
    </source>
</evidence>
<evidence type="ECO:0000256" key="2">
    <source>
        <dbReference type="ARBA" id="ARBA00022692"/>
    </source>
</evidence>
<evidence type="ECO:0000256" key="6">
    <source>
        <dbReference type="SAM" id="Phobius"/>
    </source>
</evidence>
<feature type="region of interest" description="Disordered" evidence="5">
    <location>
        <begin position="241"/>
        <end position="268"/>
    </location>
</feature>
<dbReference type="EMBL" id="KZ824334">
    <property type="protein sequence ID" value="RAL07343.1"/>
    <property type="molecule type" value="Genomic_DNA"/>
</dbReference>
<accession>A0A395HIS9</accession>
<dbReference type="VEuPathDB" id="FungiDB:BO97DRAFT_473729"/>
<dbReference type="GO" id="GO:0071944">
    <property type="term" value="C:cell periphery"/>
    <property type="evidence" value="ECO:0007669"/>
    <property type="project" value="UniProtKB-ARBA"/>
</dbReference>
<keyword evidence="7" id="KW-0732">Signal</keyword>
<dbReference type="Proteomes" id="UP000248961">
    <property type="component" value="Unassembled WGS sequence"/>
</dbReference>
<feature type="transmembrane region" description="Helical" evidence="6">
    <location>
        <begin position="186"/>
        <end position="209"/>
    </location>
</feature>
<comment type="subcellular location">
    <subcellularLocation>
        <location evidence="1">Membrane</location>
        <topology evidence="1">Single-pass membrane protein</topology>
    </subcellularLocation>
</comment>
<evidence type="ECO:0008006" key="10">
    <source>
        <dbReference type="Google" id="ProtNLM"/>
    </source>
</evidence>
<evidence type="ECO:0000313" key="9">
    <source>
        <dbReference type="Proteomes" id="UP000248961"/>
    </source>
</evidence>
<protein>
    <recommendedName>
        <fullName evidence="10">Mid2 domain-containing protein</fullName>
    </recommendedName>
</protein>
<dbReference type="InterPro" id="IPR051694">
    <property type="entry name" value="Immunoregulatory_rcpt-like"/>
</dbReference>
<dbReference type="PANTHER" id="PTHR15549:SF26">
    <property type="entry name" value="AXIAL BUDDING PATTERN PROTEIN 2-RELATED"/>
    <property type="match status" value="1"/>
</dbReference>
<evidence type="ECO:0000313" key="8">
    <source>
        <dbReference type="EMBL" id="RAL07343.1"/>
    </source>
</evidence>
<keyword evidence="3 6" id="KW-1133">Transmembrane helix</keyword>
<dbReference type="AlphaFoldDB" id="A0A395HIS9"/>
<keyword evidence="4 6" id="KW-0472">Membrane</keyword>
<feature type="chain" id="PRO_5017344949" description="Mid2 domain-containing protein" evidence="7">
    <location>
        <begin position="19"/>
        <end position="268"/>
    </location>
</feature>
<evidence type="ECO:0000256" key="3">
    <source>
        <dbReference type="ARBA" id="ARBA00022989"/>
    </source>
</evidence>
<evidence type="ECO:0000256" key="4">
    <source>
        <dbReference type="ARBA" id="ARBA00023136"/>
    </source>
</evidence>
<evidence type="ECO:0000256" key="1">
    <source>
        <dbReference type="ARBA" id="ARBA00004167"/>
    </source>
</evidence>
<gene>
    <name evidence="8" type="ORF">BO97DRAFT_473729</name>
</gene>
<dbReference type="OrthoDB" id="5390143at2759"/>
<dbReference type="PANTHER" id="PTHR15549">
    <property type="entry name" value="PAIRED IMMUNOGLOBULIN-LIKE TYPE 2 RECEPTOR"/>
    <property type="match status" value="1"/>
</dbReference>
<keyword evidence="9" id="KW-1185">Reference proteome</keyword>
<dbReference type="GO" id="GO:0016020">
    <property type="term" value="C:membrane"/>
    <property type="evidence" value="ECO:0007669"/>
    <property type="project" value="UniProtKB-SubCell"/>
</dbReference>
<reference evidence="8 9" key="1">
    <citation type="submission" date="2018-02" db="EMBL/GenBank/DDBJ databases">
        <title>The genomes of Aspergillus section Nigri reveals drivers in fungal speciation.</title>
        <authorList>
            <consortium name="DOE Joint Genome Institute"/>
            <person name="Vesth T.C."/>
            <person name="Nybo J."/>
            <person name="Theobald S."/>
            <person name="Brandl J."/>
            <person name="Frisvad J.C."/>
            <person name="Nielsen K.F."/>
            <person name="Lyhne E.K."/>
            <person name="Kogle M.E."/>
            <person name="Kuo A."/>
            <person name="Riley R."/>
            <person name="Clum A."/>
            <person name="Nolan M."/>
            <person name="Lipzen A."/>
            <person name="Salamov A."/>
            <person name="Henrissat B."/>
            <person name="Wiebenga A."/>
            <person name="De vries R.P."/>
            <person name="Grigoriev I.V."/>
            <person name="Mortensen U.H."/>
            <person name="Andersen M.R."/>
            <person name="Baker S.E."/>
        </authorList>
    </citation>
    <scope>NUCLEOTIDE SEQUENCE [LARGE SCALE GENOMIC DNA]</scope>
    <source>
        <strain evidence="8 9">CBS 101889</strain>
    </source>
</reference>
<organism evidence="8 9">
    <name type="scientific">Aspergillus homomorphus (strain CBS 101889)</name>
    <dbReference type="NCBI Taxonomy" id="1450537"/>
    <lineage>
        <taxon>Eukaryota</taxon>
        <taxon>Fungi</taxon>
        <taxon>Dikarya</taxon>
        <taxon>Ascomycota</taxon>
        <taxon>Pezizomycotina</taxon>
        <taxon>Eurotiomycetes</taxon>
        <taxon>Eurotiomycetidae</taxon>
        <taxon>Eurotiales</taxon>
        <taxon>Aspergillaceae</taxon>
        <taxon>Aspergillus</taxon>
        <taxon>Aspergillus subgen. Circumdati</taxon>
    </lineage>
</organism>
<feature type="signal peptide" evidence="7">
    <location>
        <begin position="1"/>
        <end position="18"/>
    </location>
</feature>
<evidence type="ECO:0000256" key="7">
    <source>
        <dbReference type="SAM" id="SignalP"/>
    </source>
</evidence>
<name>A0A395HIS9_ASPHC</name>
<proteinExistence type="predicted"/>
<dbReference type="STRING" id="1450537.A0A395HIS9"/>
<keyword evidence="2 6" id="KW-0812">Transmembrane</keyword>